<evidence type="ECO:0000313" key="2">
    <source>
        <dbReference type="Proteomes" id="UP001172680"/>
    </source>
</evidence>
<reference evidence="1" key="1">
    <citation type="submission" date="2022-10" db="EMBL/GenBank/DDBJ databases">
        <title>Culturing micro-colonial fungi from biological soil crusts in the Mojave desert and describing Neophaeococcomyces mojavensis, and introducing the new genera and species Taxawa tesnikishii.</title>
        <authorList>
            <person name="Kurbessoian T."/>
            <person name="Stajich J.E."/>
        </authorList>
    </citation>
    <scope>NUCLEOTIDE SEQUENCE</scope>
    <source>
        <strain evidence="1">JES_115</strain>
    </source>
</reference>
<protein>
    <submittedName>
        <fullName evidence="1">Uncharacterized protein</fullName>
    </submittedName>
</protein>
<name>A0ACC2Z779_9PEZI</name>
<dbReference type="Proteomes" id="UP001172680">
    <property type="component" value="Unassembled WGS sequence"/>
</dbReference>
<proteinExistence type="predicted"/>
<comment type="caution">
    <text evidence="1">The sequence shown here is derived from an EMBL/GenBank/DDBJ whole genome shotgun (WGS) entry which is preliminary data.</text>
</comment>
<gene>
    <name evidence="1" type="ORF">H2199_004057</name>
</gene>
<sequence>MTDYAKMKNDELQALLKQRGLPHTGKKADMVTRLQEADKKAPDTQETKSTTAPSSTTLAAGDDEIDWDDDAADATKPDKPADEAAPAAEEEKKAEAAAPAADAEAEKTDAKADTAAETTDAANDTTEAPKSESEKPAEKEKTPVDFSSGLAATTLEEELEKRRARAKKFGITETDEEATKKLERAKKFGETAGPPGLNEALPERTSKKRGREGGEKTGLEIKREERRNGSKRRSPDRTQKTDKTEKTNKTEKSGGAPTWMSDADKAKAEARKAKFGAAS</sequence>
<organism evidence="1 2">
    <name type="scientific">Coniosporium tulheliwenetii</name>
    <dbReference type="NCBI Taxonomy" id="3383036"/>
    <lineage>
        <taxon>Eukaryota</taxon>
        <taxon>Fungi</taxon>
        <taxon>Dikarya</taxon>
        <taxon>Ascomycota</taxon>
        <taxon>Pezizomycotina</taxon>
        <taxon>Dothideomycetes</taxon>
        <taxon>Dothideomycetes incertae sedis</taxon>
        <taxon>Coniosporium</taxon>
    </lineage>
</organism>
<keyword evidence="2" id="KW-1185">Reference proteome</keyword>
<evidence type="ECO:0000313" key="1">
    <source>
        <dbReference type="EMBL" id="KAJ9643378.1"/>
    </source>
</evidence>
<accession>A0ACC2Z779</accession>
<dbReference type="EMBL" id="JAPDRP010000011">
    <property type="protein sequence ID" value="KAJ9643378.1"/>
    <property type="molecule type" value="Genomic_DNA"/>
</dbReference>